<dbReference type="GO" id="GO:0016787">
    <property type="term" value="F:hydrolase activity"/>
    <property type="evidence" value="ECO:0007669"/>
    <property type="project" value="UniProtKB-KW"/>
</dbReference>
<comment type="subunit">
    <text evidence="14 15">F-type ATPases have 2 components, F(1) - the catalytic core - and F(0) - the membrane proton channel. F(1) has five subunits: alpha(3), beta(3), gamma(1), delta(1), epsilon(1). F(0) has three main subunits: a(1), b(2) and c(10-14). The alpha and beta chains form an alternating ring which encloses part of the gamma chain. F(1) is attached to F(0) by a central stalk formed by the gamma and epsilon chains, while a peripheral stalk is formed by the delta and b chains.</text>
</comment>
<dbReference type="InterPro" id="IPR050059">
    <property type="entry name" value="ATP_synthase_B_chain"/>
</dbReference>
<evidence type="ECO:0000256" key="10">
    <source>
        <dbReference type="ARBA" id="ARBA00023136"/>
    </source>
</evidence>
<comment type="function">
    <text evidence="13">Component of the F(0) channel, it forms part of the peripheral stalk, linking F(1) to F(0). The b'-subunit is a diverged and duplicated form of b found in plants and photosynthetic bacteria.</text>
</comment>
<comment type="subcellular location">
    <subcellularLocation>
        <location evidence="1">Cell inner membrane</location>
        <topology evidence="1">Single-pass membrane protein</topology>
    </subcellularLocation>
    <subcellularLocation>
        <location evidence="15">Cell membrane</location>
        <topology evidence="15">Single-pass membrane protein</topology>
    </subcellularLocation>
</comment>
<evidence type="ECO:0000256" key="13">
    <source>
        <dbReference type="ARBA" id="ARBA00025614"/>
    </source>
</evidence>
<evidence type="ECO:0000313" key="18">
    <source>
        <dbReference type="EMBL" id="PZF75586.1"/>
    </source>
</evidence>
<evidence type="ECO:0000256" key="14">
    <source>
        <dbReference type="ARBA" id="ARBA00025830"/>
    </source>
</evidence>
<keyword evidence="10 15" id="KW-0472">Membrane</keyword>
<keyword evidence="4 15" id="KW-1003">Cell membrane</keyword>
<sequence>MQFDATFFALVALIIFLAIAAYAGAFKKMGAGLDSRADRIRKELDHATQLRKDAEALLAEYKQKRLDAEKEAASIISAAKADAEEYAAETRRKLTESLERRSKQAEQKIAQAEAAAIKDVRNVATDLAIAASHHLAAEAAKGSKGAELISDSIAAVKNRLN</sequence>
<keyword evidence="19" id="KW-1185">Reference proteome</keyword>
<evidence type="ECO:0000256" key="16">
    <source>
        <dbReference type="RuleBase" id="RU003848"/>
    </source>
</evidence>
<name>A0A2W2BQB4_9HYPH</name>
<dbReference type="Proteomes" id="UP000248795">
    <property type="component" value="Unassembled WGS sequence"/>
</dbReference>
<dbReference type="RefSeq" id="WP_111199780.1">
    <property type="nucleotide sequence ID" value="NZ_QKVK01000009.1"/>
</dbReference>
<protein>
    <recommendedName>
        <fullName evidence="15">ATP synthase subunit b</fullName>
    </recommendedName>
    <alternativeName>
        <fullName evidence="15">ATP synthase F(0) sector subunit b</fullName>
    </alternativeName>
    <alternativeName>
        <fullName evidence="15">ATPase subunit I</fullName>
    </alternativeName>
    <alternativeName>
        <fullName evidence="15">F-type ATPase subunit b</fullName>
        <shortName evidence="15">F-ATPase subunit b</shortName>
    </alternativeName>
</protein>
<dbReference type="PANTHER" id="PTHR33445:SF1">
    <property type="entry name" value="ATP SYNTHASE SUBUNIT B"/>
    <property type="match status" value="1"/>
</dbReference>
<comment type="caution">
    <text evidence="18">The sequence shown here is derived from an EMBL/GenBank/DDBJ whole genome shotgun (WGS) entry which is preliminary data.</text>
</comment>
<evidence type="ECO:0000256" key="7">
    <source>
        <dbReference type="ARBA" id="ARBA00022781"/>
    </source>
</evidence>
<dbReference type="AlphaFoldDB" id="A0A2W2BQB4"/>
<comment type="similarity">
    <text evidence="2 15 16">Belongs to the ATPase B chain family.</text>
</comment>
<dbReference type="CDD" id="cd06503">
    <property type="entry name" value="ATP-synt_Fo_b"/>
    <property type="match status" value="1"/>
</dbReference>
<dbReference type="HAMAP" id="MF_01398">
    <property type="entry name" value="ATP_synth_b_bprime"/>
    <property type="match status" value="1"/>
</dbReference>
<keyword evidence="17" id="KW-0175">Coiled coil</keyword>
<keyword evidence="9 15" id="KW-0406">Ion transport</keyword>
<feature type="transmembrane region" description="Helical" evidence="15">
    <location>
        <begin position="6"/>
        <end position="26"/>
    </location>
</feature>
<proteinExistence type="inferred from homology"/>
<evidence type="ECO:0000256" key="3">
    <source>
        <dbReference type="ARBA" id="ARBA00022448"/>
    </source>
</evidence>
<gene>
    <name evidence="15" type="primary">atpF</name>
    <name evidence="18" type="ORF">DK847_17230</name>
</gene>
<evidence type="ECO:0000256" key="4">
    <source>
        <dbReference type="ARBA" id="ARBA00022475"/>
    </source>
</evidence>
<keyword evidence="3 15" id="KW-0813">Transport</keyword>
<dbReference type="GO" id="GO:0046933">
    <property type="term" value="F:proton-transporting ATP synthase activity, rotational mechanism"/>
    <property type="evidence" value="ECO:0007669"/>
    <property type="project" value="UniProtKB-UniRule"/>
</dbReference>
<dbReference type="GO" id="GO:0046961">
    <property type="term" value="F:proton-transporting ATPase activity, rotational mechanism"/>
    <property type="evidence" value="ECO:0007669"/>
    <property type="project" value="TreeGrafter"/>
</dbReference>
<keyword evidence="6 15" id="KW-0812">Transmembrane</keyword>
<evidence type="ECO:0000256" key="11">
    <source>
        <dbReference type="ARBA" id="ARBA00023310"/>
    </source>
</evidence>
<evidence type="ECO:0000256" key="2">
    <source>
        <dbReference type="ARBA" id="ARBA00005513"/>
    </source>
</evidence>
<evidence type="ECO:0000256" key="6">
    <source>
        <dbReference type="ARBA" id="ARBA00022692"/>
    </source>
</evidence>
<dbReference type="EMBL" id="QKVK01000009">
    <property type="protein sequence ID" value="PZF75586.1"/>
    <property type="molecule type" value="Genomic_DNA"/>
</dbReference>
<evidence type="ECO:0000256" key="17">
    <source>
        <dbReference type="SAM" id="Coils"/>
    </source>
</evidence>
<evidence type="ECO:0000256" key="8">
    <source>
        <dbReference type="ARBA" id="ARBA00022989"/>
    </source>
</evidence>
<organism evidence="18 19">
    <name type="scientific">Aestuariivirga litoralis</name>
    <dbReference type="NCBI Taxonomy" id="2650924"/>
    <lineage>
        <taxon>Bacteria</taxon>
        <taxon>Pseudomonadati</taxon>
        <taxon>Pseudomonadota</taxon>
        <taxon>Alphaproteobacteria</taxon>
        <taxon>Hyphomicrobiales</taxon>
        <taxon>Aestuariivirgaceae</taxon>
        <taxon>Aestuariivirga</taxon>
    </lineage>
</organism>
<dbReference type="Pfam" id="PF00430">
    <property type="entry name" value="ATP-synt_B"/>
    <property type="match status" value="1"/>
</dbReference>
<keyword evidence="5 15" id="KW-0138">CF(0)</keyword>
<dbReference type="PANTHER" id="PTHR33445">
    <property type="entry name" value="ATP SYNTHASE SUBUNIT B', CHLOROPLASTIC"/>
    <property type="match status" value="1"/>
</dbReference>
<feature type="coiled-coil region" evidence="17">
    <location>
        <begin position="37"/>
        <end position="71"/>
    </location>
</feature>
<keyword evidence="11 15" id="KW-0066">ATP synthesis</keyword>
<comment type="function">
    <text evidence="12 15">F(1)F(0) ATP synthase produces ATP from ADP in the presence of a proton or sodium gradient. F-type ATPases consist of two structural domains, F(1) containing the extramembraneous catalytic core and F(0) containing the membrane proton channel, linked together by a central stalk and a peripheral stalk. During catalysis, ATP synthesis in the catalytic domain of F(1) is coupled via a rotary mechanism of the central stalk subunits to proton translocation.</text>
</comment>
<keyword evidence="18" id="KW-0378">Hydrolase</keyword>
<evidence type="ECO:0000256" key="1">
    <source>
        <dbReference type="ARBA" id="ARBA00004377"/>
    </source>
</evidence>
<evidence type="ECO:0000256" key="15">
    <source>
        <dbReference type="HAMAP-Rule" id="MF_01398"/>
    </source>
</evidence>
<accession>A0A2W2BQB4</accession>
<dbReference type="GO" id="GO:0045259">
    <property type="term" value="C:proton-transporting ATP synthase complex"/>
    <property type="evidence" value="ECO:0007669"/>
    <property type="project" value="UniProtKB-KW"/>
</dbReference>
<keyword evidence="7 15" id="KW-0375">Hydrogen ion transport</keyword>
<evidence type="ECO:0000313" key="19">
    <source>
        <dbReference type="Proteomes" id="UP000248795"/>
    </source>
</evidence>
<reference evidence="19" key="1">
    <citation type="submission" date="2018-06" db="EMBL/GenBank/DDBJ databases">
        <title>Aestuariibacter litoralis strain KCTC 52945T.</title>
        <authorList>
            <person name="Li X."/>
            <person name="Salam N."/>
            <person name="Li J.-L."/>
            <person name="Chen Y.-M."/>
            <person name="Yang Z.-W."/>
            <person name="Zhang L.-Y."/>
            <person name="Han M.-X."/>
            <person name="Xiao M."/>
            <person name="Li W.-J."/>
        </authorList>
    </citation>
    <scope>NUCLEOTIDE SEQUENCE [LARGE SCALE GENOMIC DNA]</scope>
    <source>
        <strain evidence="19">KCTC 52945</strain>
    </source>
</reference>
<dbReference type="InterPro" id="IPR002146">
    <property type="entry name" value="ATP_synth_b/b'su_bac/chlpt"/>
</dbReference>
<evidence type="ECO:0000256" key="12">
    <source>
        <dbReference type="ARBA" id="ARBA00025198"/>
    </source>
</evidence>
<dbReference type="GO" id="GO:0005886">
    <property type="term" value="C:plasma membrane"/>
    <property type="evidence" value="ECO:0007669"/>
    <property type="project" value="UniProtKB-SubCell"/>
</dbReference>
<evidence type="ECO:0000256" key="5">
    <source>
        <dbReference type="ARBA" id="ARBA00022547"/>
    </source>
</evidence>
<evidence type="ECO:0000256" key="9">
    <source>
        <dbReference type="ARBA" id="ARBA00023065"/>
    </source>
</evidence>
<keyword evidence="8 15" id="KW-1133">Transmembrane helix</keyword>